<evidence type="ECO:0000313" key="8">
    <source>
        <dbReference type="Proteomes" id="UP000192578"/>
    </source>
</evidence>
<evidence type="ECO:0000256" key="4">
    <source>
        <dbReference type="ARBA" id="ARBA00023242"/>
    </source>
</evidence>
<comment type="caution">
    <text evidence="7">The sequence shown here is derived from an EMBL/GenBank/DDBJ whole genome shotgun (WGS) entry which is preliminary data.</text>
</comment>
<proteinExistence type="inferred from homology"/>
<evidence type="ECO:0000256" key="2">
    <source>
        <dbReference type="ARBA" id="ARBA00010727"/>
    </source>
</evidence>
<dbReference type="Pfam" id="PF02724">
    <property type="entry name" value="CDC45"/>
    <property type="match status" value="1"/>
</dbReference>
<keyword evidence="8" id="KW-1185">Reference proteome</keyword>
<reference evidence="8" key="1">
    <citation type="submission" date="2017-01" db="EMBL/GenBank/DDBJ databases">
        <title>Comparative genomics of anhydrobiosis in the tardigrade Hypsibius dujardini.</title>
        <authorList>
            <person name="Yoshida Y."/>
            <person name="Koutsovoulos G."/>
            <person name="Laetsch D."/>
            <person name="Stevens L."/>
            <person name="Kumar S."/>
            <person name="Horikawa D."/>
            <person name="Ishino K."/>
            <person name="Komine S."/>
            <person name="Tomita M."/>
            <person name="Blaxter M."/>
            <person name="Arakawa K."/>
        </authorList>
    </citation>
    <scope>NUCLEOTIDE SEQUENCE [LARGE SCALE GENOMIC DNA]</scope>
    <source>
        <strain evidence="8">Z151</strain>
    </source>
</reference>
<dbReference type="GO" id="GO:0003688">
    <property type="term" value="F:DNA replication origin binding"/>
    <property type="evidence" value="ECO:0007669"/>
    <property type="project" value="TreeGrafter"/>
</dbReference>
<evidence type="ECO:0000313" key="7">
    <source>
        <dbReference type="EMBL" id="OWA49847.1"/>
    </source>
</evidence>
<evidence type="ECO:0000256" key="5">
    <source>
        <dbReference type="ARBA" id="ARBA00023306"/>
    </source>
</evidence>
<keyword evidence="7" id="KW-0132">Cell division</keyword>
<dbReference type="GO" id="GO:0031261">
    <property type="term" value="C:DNA replication preinitiation complex"/>
    <property type="evidence" value="ECO:0007669"/>
    <property type="project" value="TreeGrafter"/>
</dbReference>
<protein>
    <submittedName>
        <fullName evidence="7">Cell division control protein 45-like protein</fullName>
    </submittedName>
</protein>
<keyword evidence="3" id="KW-0235">DNA replication</keyword>
<dbReference type="PANTHER" id="PTHR10507:SF0">
    <property type="entry name" value="CELL DIVISION CONTROL PROTEIN 45 HOMOLOG"/>
    <property type="match status" value="1"/>
</dbReference>
<dbReference type="PANTHER" id="PTHR10507">
    <property type="entry name" value="CDC45-RELATED PROTEIN"/>
    <property type="match status" value="1"/>
</dbReference>
<keyword evidence="5" id="KW-0131">Cell cycle</keyword>
<evidence type="ECO:0000256" key="6">
    <source>
        <dbReference type="SAM" id="MobiDB-lite"/>
    </source>
</evidence>
<organism evidence="7 8">
    <name type="scientific">Hypsibius exemplaris</name>
    <name type="common">Freshwater tardigrade</name>
    <dbReference type="NCBI Taxonomy" id="2072580"/>
    <lineage>
        <taxon>Eukaryota</taxon>
        <taxon>Metazoa</taxon>
        <taxon>Ecdysozoa</taxon>
        <taxon>Tardigrada</taxon>
        <taxon>Eutardigrada</taxon>
        <taxon>Parachela</taxon>
        <taxon>Hypsibioidea</taxon>
        <taxon>Hypsibiidae</taxon>
        <taxon>Hypsibius</taxon>
    </lineage>
</organism>
<keyword evidence="4" id="KW-0539">Nucleus</keyword>
<dbReference type="Proteomes" id="UP000192578">
    <property type="component" value="Unassembled WGS sequence"/>
</dbReference>
<dbReference type="AlphaFoldDB" id="A0A9X6N8M7"/>
<name>A0A9X6N8M7_HYPEX</name>
<dbReference type="EMBL" id="MTYJ01000175">
    <property type="protein sequence ID" value="OWA49847.1"/>
    <property type="molecule type" value="Genomic_DNA"/>
</dbReference>
<dbReference type="GO" id="GO:0006270">
    <property type="term" value="P:DNA replication initiation"/>
    <property type="evidence" value="ECO:0007669"/>
    <property type="project" value="InterPro"/>
</dbReference>
<dbReference type="GO" id="GO:0000727">
    <property type="term" value="P:double-strand break repair via break-induced replication"/>
    <property type="evidence" value="ECO:0007669"/>
    <property type="project" value="TreeGrafter"/>
</dbReference>
<sequence>MILDNARELSDRFYNYLLKCRSRGVEFNRLLMLAASDVDSVCAVKILLHLFHCDHIQYSLTVCSRFQDCVDAVAAAGDSVRTILMINCGAAESVVERLNVSDKVRIYILDSRMPVHLRNLYSAKQVCVLRKFSQEDIQQIPRWEEVFREEEQEENENGAPDGEGGKETDDNDDVMSQSSQNFRGDAGRARARKRREKERELREWNSKRIAVEEGYYKNVYYQDSSAVRMFELAHLVSKDDQELFFWAVIGLCEMFMQRKIGSTEFVEKSVALQGHVIRLTHSIDLENQQNFRITYGQDLALRFYRQWSIFESLNNTPYTVAIFRAWENKGHAKLHEFLADMGLALAQCKQTYSAMDFNIRRDMMEWFQAQAPEWNVPDLISGGSFLATYGFNQKFQINDMALGLFACLTVNSDKSSEDNFHDALDTLSKHEFDRLDRALQMGRDQLVVLRKIVQSAFEEKLFVGMTHYVQVCLDNISTAGTQFAGRPEVLIPLAHFLQETYVVMSRGQRVKKAPFVLVAQLQPPSTDGTGDFLHVVGLPGADNVAAGMKNFMGKAFRAAARQAKVELELDSFEECLVRIGKRSKTAFLDALIIALSAAPTEPQSNRH</sequence>
<dbReference type="GO" id="GO:0003697">
    <property type="term" value="F:single-stranded DNA binding"/>
    <property type="evidence" value="ECO:0007669"/>
    <property type="project" value="TreeGrafter"/>
</dbReference>
<accession>A0A9X6N8M7</accession>
<dbReference type="InterPro" id="IPR003874">
    <property type="entry name" value="CDC45"/>
</dbReference>
<comment type="similarity">
    <text evidence="2">Belongs to the CDC45 family.</text>
</comment>
<dbReference type="OrthoDB" id="10258882at2759"/>
<feature type="region of interest" description="Disordered" evidence="6">
    <location>
        <begin position="148"/>
        <end position="197"/>
    </location>
</feature>
<gene>
    <name evidence="7" type="ORF">BV898_14384</name>
</gene>
<dbReference type="GO" id="GO:0003682">
    <property type="term" value="F:chromatin binding"/>
    <property type="evidence" value="ECO:0007669"/>
    <property type="project" value="TreeGrafter"/>
</dbReference>
<evidence type="ECO:0000256" key="3">
    <source>
        <dbReference type="ARBA" id="ARBA00022705"/>
    </source>
</evidence>
<dbReference type="GO" id="GO:0051301">
    <property type="term" value="P:cell division"/>
    <property type="evidence" value="ECO:0007669"/>
    <property type="project" value="UniProtKB-KW"/>
</dbReference>
<comment type="subcellular location">
    <subcellularLocation>
        <location evidence="1">Nucleus</location>
    </subcellularLocation>
</comment>
<dbReference type="GO" id="GO:1902977">
    <property type="term" value="P:mitotic DNA replication preinitiation complex assembly"/>
    <property type="evidence" value="ECO:0007669"/>
    <property type="project" value="TreeGrafter"/>
</dbReference>
<evidence type="ECO:0000256" key="1">
    <source>
        <dbReference type="ARBA" id="ARBA00004123"/>
    </source>
</evidence>